<gene>
    <name evidence="1" type="ORF">PLICRDRAFT_180846</name>
</gene>
<keyword evidence="2" id="KW-1185">Reference proteome</keyword>
<organism evidence="1 2">
    <name type="scientific">Plicaturopsis crispa FD-325 SS-3</name>
    <dbReference type="NCBI Taxonomy" id="944288"/>
    <lineage>
        <taxon>Eukaryota</taxon>
        <taxon>Fungi</taxon>
        <taxon>Dikarya</taxon>
        <taxon>Basidiomycota</taxon>
        <taxon>Agaricomycotina</taxon>
        <taxon>Agaricomycetes</taxon>
        <taxon>Agaricomycetidae</taxon>
        <taxon>Amylocorticiales</taxon>
        <taxon>Amylocorticiaceae</taxon>
        <taxon>Plicatura</taxon>
        <taxon>Plicaturopsis crispa</taxon>
    </lineage>
</organism>
<accession>A0A0C9SVC7</accession>
<evidence type="ECO:0000313" key="2">
    <source>
        <dbReference type="Proteomes" id="UP000053263"/>
    </source>
</evidence>
<dbReference type="HOGENOM" id="CLU_1797277_0_0_1"/>
<dbReference type="Proteomes" id="UP000053263">
    <property type="component" value="Unassembled WGS sequence"/>
</dbReference>
<evidence type="ECO:0000313" key="1">
    <source>
        <dbReference type="EMBL" id="KII82970.1"/>
    </source>
</evidence>
<dbReference type="OrthoDB" id="3066634at2759"/>
<reference evidence="1 2" key="1">
    <citation type="submission" date="2014-06" db="EMBL/GenBank/DDBJ databases">
        <title>Evolutionary Origins and Diversification of the Mycorrhizal Mutualists.</title>
        <authorList>
            <consortium name="DOE Joint Genome Institute"/>
            <consortium name="Mycorrhizal Genomics Consortium"/>
            <person name="Kohler A."/>
            <person name="Kuo A."/>
            <person name="Nagy L.G."/>
            <person name="Floudas D."/>
            <person name="Copeland A."/>
            <person name="Barry K.W."/>
            <person name="Cichocki N."/>
            <person name="Veneault-Fourrey C."/>
            <person name="LaButti K."/>
            <person name="Lindquist E.A."/>
            <person name="Lipzen A."/>
            <person name="Lundell T."/>
            <person name="Morin E."/>
            <person name="Murat C."/>
            <person name="Riley R."/>
            <person name="Ohm R."/>
            <person name="Sun H."/>
            <person name="Tunlid A."/>
            <person name="Henrissat B."/>
            <person name="Grigoriev I.V."/>
            <person name="Hibbett D.S."/>
            <person name="Martin F."/>
        </authorList>
    </citation>
    <scope>NUCLEOTIDE SEQUENCE [LARGE SCALE GENOMIC DNA]</scope>
    <source>
        <strain evidence="1 2">FD-325 SS-3</strain>
    </source>
</reference>
<protein>
    <recommendedName>
        <fullName evidence="3">Retrotransposon Copia-like N-terminal domain-containing protein</fullName>
    </recommendedName>
</protein>
<evidence type="ECO:0008006" key="3">
    <source>
        <dbReference type="Google" id="ProtNLM"/>
    </source>
</evidence>
<proteinExistence type="predicted"/>
<name>A0A0C9SVC7_PLICR</name>
<dbReference type="AlphaFoldDB" id="A0A0C9SVC7"/>
<dbReference type="EMBL" id="KN832591">
    <property type="protein sequence ID" value="KII82970.1"/>
    <property type="molecule type" value="Genomic_DNA"/>
</dbReference>
<sequence>MSIQTGSSSLLAVISALSDGNWFVWKKGMRKFLLANSAGGVLDGVAPKDGLDGTLLPFIWSKIAPAWQFLVEDAVGAVAAWKALQAHFEKSTMSNRLSARQVLQSASHSIPVSAPLYLSLFVPYSTKAESEVLTLFSDLLRTPG</sequence>